<keyword evidence="1" id="KW-0812">Transmembrane</keyword>
<name>A0A0L0VTK9_9BASI</name>
<feature type="transmembrane region" description="Helical" evidence="1">
    <location>
        <begin position="235"/>
        <end position="258"/>
    </location>
</feature>
<gene>
    <name evidence="2" type="ORF">PSTG_04210</name>
</gene>
<sequence>MDHHLHNDLSQSVDYLREQAAWWLAYNSISRDKVHQEETLRPKSMFVFESHVLDGLRISGYTDTEYVGSTYRAKGGLLVPVRIPYIPVTSDILGHSLEKILVEMVRVEGRDGRYVLDFLASLWPDQWLEDEDTLRDYTLSIFSPFSIQDTKTLLDLSRFLTQNGFFSQREYELIHVERAIRGHIFSFNVWRFEKGKGLCIKKSFTIRLLIVCWLPPFLVIIALCVMHLLKPDMGLGDILSLVGAGLSALAAWIPGVVLKGWQLSDAVRGNYYTTNLDTAQEVSKSKALRLASCYPSIRKTRTTQEAHLEPATLVASAVRRGDAAVVGNGRCYFGLIGELRDSFSPLEITCDSGVPLEVLVLEPLGVLKIPIPRKGRGSIKAYIKNGAYHISEIHRKSEATVHLEQPWQADLSKLQVLLSTRRSSYRPYTTNGQLGGLIWDSQPQTSTTKKILKTPKSRFGNGYVENFSLLTRVLRGGKNLLLGGTTFARSFEEMV</sequence>
<accession>A0A0L0VTK9</accession>
<keyword evidence="1" id="KW-0472">Membrane</keyword>
<dbReference type="EMBL" id="AJIL01000022">
    <property type="protein sequence ID" value="KNF02613.1"/>
    <property type="molecule type" value="Genomic_DNA"/>
</dbReference>
<keyword evidence="1" id="KW-1133">Transmembrane helix</keyword>
<dbReference type="AlphaFoldDB" id="A0A0L0VTK9"/>
<evidence type="ECO:0000313" key="3">
    <source>
        <dbReference type="Proteomes" id="UP000054564"/>
    </source>
</evidence>
<comment type="caution">
    <text evidence="2">The sequence shown here is derived from an EMBL/GenBank/DDBJ whole genome shotgun (WGS) entry which is preliminary data.</text>
</comment>
<evidence type="ECO:0000256" key="1">
    <source>
        <dbReference type="SAM" id="Phobius"/>
    </source>
</evidence>
<evidence type="ECO:0000313" key="2">
    <source>
        <dbReference type="EMBL" id="KNF02613.1"/>
    </source>
</evidence>
<reference evidence="3" key="1">
    <citation type="submission" date="2014-03" db="EMBL/GenBank/DDBJ databases">
        <title>The Genome Sequence of Puccinia striiformis f. sp. tritici PST-78.</title>
        <authorList>
            <consortium name="The Broad Institute Genome Sequencing Platform"/>
            <person name="Cuomo C."/>
            <person name="Hulbert S."/>
            <person name="Chen X."/>
            <person name="Walker B."/>
            <person name="Young S.K."/>
            <person name="Zeng Q."/>
            <person name="Gargeya S."/>
            <person name="Fitzgerald M."/>
            <person name="Haas B."/>
            <person name="Abouelleil A."/>
            <person name="Alvarado L."/>
            <person name="Arachchi H.M."/>
            <person name="Berlin A.M."/>
            <person name="Chapman S.B."/>
            <person name="Goldberg J."/>
            <person name="Griggs A."/>
            <person name="Gujja S."/>
            <person name="Hansen M."/>
            <person name="Howarth C."/>
            <person name="Imamovic A."/>
            <person name="Larimer J."/>
            <person name="McCowan C."/>
            <person name="Montmayeur A."/>
            <person name="Murphy C."/>
            <person name="Neiman D."/>
            <person name="Pearson M."/>
            <person name="Priest M."/>
            <person name="Roberts A."/>
            <person name="Saif S."/>
            <person name="Shea T."/>
            <person name="Sisk P."/>
            <person name="Sykes S."/>
            <person name="Wortman J."/>
            <person name="Nusbaum C."/>
            <person name="Birren B."/>
        </authorList>
    </citation>
    <scope>NUCLEOTIDE SEQUENCE [LARGE SCALE GENOMIC DNA]</scope>
    <source>
        <strain evidence="3">race PST-78</strain>
    </source>
</reference>
<proteinExistence type="predicted"/>
<feature type="transmembrane region" description="Helical" evidence="1">
    <location>
        <begin position="204"/>
        <end position="229"/>
    </location>
</feature>
<keyword evidence="3" id="KW-1185">Reference proteome</keyword>
<protein>
    <submittedName>
        <fullName evidence="2">Uncharacterized protein</fullName>
    </submittedName>
</protein>
<dbReference type="Proteomes" id="UP000054564">
    <property type="component" value="Unassembled WGS sequence"/>
</dbReference>
<organism evidence="2 3">
    <name type="scientific">Puccinia striiformis f. sp. tritici PST-78</name>
    <dbReference type="NCBI Taxonomy" id="1165861"/>
    <lineage>
        <taxon>Eukaryota</taxon>
        <taxon>Fungi</taxon>
        <taxon>Dikarya</taxon>
        <taxon>Basidiomycota</taxon>
        <taxon>Pucciniomycotina</taxon>
        <taxon>Pucciniomycetes</taxon>
        <taxon>Pucciniales</taxon>
        <taxon>Pucciniaceae</taxon>
        <taxon>Puccinia</taxon>
    </lineage>
</organism>
<dbReference type="OrthoDB" id="2498217at2759"/>